<dbReference type="RefSeq" id="WP_175026099.1">
    <property type="nucleotide sequence ID" value="NZ_CABVQC010000082.1"/>
</dbReference>
<name>A0A6P2SKT6_9BURK</name>
<dbReference type="AlphaFoldDB" id="A0A6P2SKT6"/>
<evidence type="ECO:0000313" key="2">
    <source>
        <dbReference type="Proteomes" id="UP000494261"/>
    </source>
</evidence>
<reference evidence="1 2" key="1">
    <citation type="submission" date="2019-09" db="EMBL/GenBank/DDBJ databases">
        <authorList>
            <person name="Depoorter E."/>
        </authorList>
    </citation>
    <scope>NUCLEOTIDE SEQUENCE [LARGE SCALE GENOMIC DNA]</scope>
    <source>
        <strain evidence="1">LMG 13014</strain>
    </source>
</reference>
<dbReference type="Proteomes" id="UP000494261">
    <property type="component" value="Unassembled WGS sequence"/>
</dbReference>
<organism evidence="1 2">
    <name type="scientific">Burkholderia aenigmatica</name>
    <dbReference type="NCBI Taxonomy" id="2015348"/>
    <lineage>
        <taxon>Bacteria</taxon>
        <taxon>Pseudomonadati</taxon>
        <taxon>Pseudomonadota</taxon>
        <taxon>Betaproteobacteria</taxon>
        <taxon>Burkholderiales</taxon>
        <taxon>Burkholderiaceae</taxon>
        <taxon>Burkholderia</taxon>
        <taxon>Burkholderia cepacia complex</taxon>
    </lineage>
</organism>
<sequence length="81" mass="9093">MNDTQRIAQLEGQINALAHAWLTLVAALETQEGFDAAGLQASLRKRRWPQNPELNEQARPALDWLCNQLDEARAVRQSAGR</sequence>
<evidence type="ECO:0000313" key="1">
    <source>
        <dbReference type="EMBL" id="VWC46922.1"/>
    </source>
</evidence>
<accession>A0A6P2SKT6</accession>
<dbReference type="EMBL" id="CABVQC010000082">
    <property type="protein sequence ID" value="VWC46922.1"/>
    <property type="molecule type" value="Genomic_DNA"/>
</dbReference>
<gene>
    <name evidence="1" type="ORF">BLA13014_07357</name>
</gene>
<protein>
    <submittedName>
        <fullName evidence="1">Uncharacterized protein</fullName>
    </submittedName>
</protein>
<proteinExistence type="predicted"/>